<dbReference type="EMBL" id="CP006771">
    <property type="protein sequence ID" value="AGX89099.1"/>
    <property type="molecule type" value="Genomic_DNA"/>
</dbReference>
<protein>
    <recommendedName>
        <fullName evidence="11">DNA polymerase III PolC-type</fullName>
        <shortName evidence="11">PolIII</shortName>
        <ecNumber evidence="11">2.7.7.7</ecNumber>
    </recommendedName>
</protein>
<keyword evidence="4 11" id="KW-0548">Nucleotidyltransferase</keyword>
<dbReference type="InterPro" id="IPR003141">
    <property type="entry name" value="Pol/His_phosphatase_N"/>
</dbReference>
<dbReference type="HOGENOM" id="CLU_003297_1_0_14"/>
<dbReference type="PANTHER" id="PTHR32294">
    <property type="entry name" value="DNA POLYMERASE III SUBUNIT ALPHA"/>
    <property type="match status" value="1"/>
</dbReference>
<evidence type="ECO:0000256" key="4">
    <source>
        <dbReference type="ARBA" id="ARBA00022695"/>
    </source>
</evidence>
<evidence type="ECO:0000256" key="11">
    <source>
        <dbReference type="HAMAP-Rule" id="MF_00356"/>
    </source>
</evidence>
<comment type="subcellular location">
    <subcellularLocation>
        <location evidence="11">Cytoplasm</location>
    </subcellularLocation>
</comment>
<dbReference type="InterPro" id="IPR044923">
    <property type="entry name" value="PolC_middle_finger_sf"/>
</dbReference>
<dbReference type="PATRIC" id="fig|1403316.3.peg.325"/>
<evidence type="ECO:0000256" key="8">
    <source>
        <dbReference type="ARBA" id="ARBA00022839"/>
    </source>
</evidence>
<dbReference type="KEGG" id="mpv:PRV_01785"/>
<dbReference type="Gene3D" id="3.30.1900.20">
    <property type="match status" value="2"/>
</dbReference>
<dbReference type="InterPro" id="IPR040982">
    <property type="entry name" value="DNA_pol3_finger"/>
</dbReference>
<dbReference type="GO" id="GO:0006261">
    <property type="term" value="P:DNA-templated DNA replication"/>
    <property type="evidence" value="ECO:0007669"/>
    <property type="project" value="UniProtKB-UniRule"/>
</dbReference>
<evidence type="ECO:0000256" key="10">
    <source>
        <dbReference type="ARBA" id="ARBA00049244"/>
    </source>
</evidence>
<keyword evidence="6 11" id="KW-0540">Nuclease</keyword>
<proteinExistence type="inferred from homology"/>
<dbReference type="Pfam" id="PF07733">
    <property type="entry name" value="DNA_pol3_alpha"/>
    <property type="match status" value="2"/>
</dbReference>
<evidence type="ECO:0000259" key="13">
    <source>
        <dbReference type="SMART" id="SM00481"/>
    </source>
</evidence>
<keyword evidence="7 11" id="KW-0378">Hydrolase</keyword>
<dbReference type="Pfam" id="PF00929">
    <property type="entry name" value="RNase_T"/>
    <property type="match status" value="1"/>
</dbReference>
<dbReference type="HAMAP" id="MF_00356">
    <property type="entry name" value="DNApol_PolC"/>
    <property type="match status" value="1"/>
</dbReference>
<dbReference type="Pfam" id="PF14579">
    <property type="entry name" value="HHH_6"/>
    <property type="match status" value="1"/>
</dbReference>
<dbReference type="EC" id="2.7.7.7" evidence="11"/>
<dbReference type="InterPro" id="IPR006308">
    <property type="entry name" value="Pol_III_a_PolC-type_gram_pos"/>
</dbReference>
<dbReference type="NCBIfam" id="NF001688">
    <property type="entry name" value="PRK00448.1"/>
    <property type="match status" value="1"/>
</dbReference>
<dbReference type="Gene3D" id="1.10.150.700">
    <property type="entry name" value="PolC, middle finger domain"/>
    <property type="match status" value="2"/>
</dbReference>
<dbReference type="GO" id="GO:0003887">
    <property type="term" value="F:DNA-directed DNA polymerase activity"/>
    <property type="evidence" value="ECO:0007669"/>
    <property type="project" value="UniProtKB-UniRule"/>
</dbReference>
<dbReference type="InterPro" id="IPR016195">
    <property type="entry name" value="Pol/histidinol_Pase-like"/>
</dbReference>
<dbReference type="SUPFAM" id="SSF89550">
    <property type="entry name" value="PHP domain-like"/>
    <property type="match status" value="1"/>
</dbReference>
<dbReference type="GO" id="GO:0003677">
    <property type="term" value="F:DNA binding"/>
    <property type="evidence" value="ECO:0007669"/>
    <property type="project" value="UniProtKB-UniRule"/>
</dbReference>
<feature type="domain" description="Polymerase/histidinol phosphatase N-terminal" evidence="13">
    <location>
        <begin position="293"/>
        <end position="360"/>
    </location>
</feature>
<dbReference type="SMART" id="SM00479">
    <property type="entry name" value="EXOIII"/>
    <property type="match status" value="1"/>
</dbReference>
<dbReference type="Pfam" id="PF02811">
    <property type="entry name" value="PHP"/>
    <property type="match status" value="1"/>
</dbReference>
<dbReference type="InterPro" id="IPR011708">
    <property type="entry name" value="DNA_pol3_alpha_NTPase_dom"/>
</dbReference>
<keyword evidence="3 11" id="KW-0808">Transferase</keyword>
<dbReference type="OrthoDB" id="9804290at2"/>
<comment type="similarity">
    <text evidence="11">Belongs to the DNA polymerase type-C family. PolC subfamily.</text>
</comment>
<dbReference type="InterPro" id="IPR004013">
    <property type="entry name" value="PHP_dom"/>
</dbReference>
<gene>
    <name evidence="11" type="primary">polC</name>
    <name evidence="14" type="ORF">PRV_01785</name>
</gene>
<dbReference type="InterPro" id="IPR004805">
    <property type="entry name" value="DnaE2/DnaE/PolC"/>
</dbReference>
<evidence type="ECO:0000313" key="14">
    <source>
        <dbReference type="EMBL" id="AGX89099.1"/>
    </source>
</evidence>
<keyword evidence="8 11" id="KW-0269">Exonuclease</keyword>
<evidence type="ECO:0000256" key="3">
    <source>
        <dbReference type="ARBA" id="ARBA00022679"/>
    </source>
</evidence>
<dbReference type="RefSeq" id="WP_022769802.1">
    <property type="nucleotide sequence ID" value="NC_022575.1"/>
</dbReference>
<accession>U5NFZ4</accession>
<evidence type="ECO:0000256" key="7">
    <source>
        <dbReference type="ARBA" id="ARBA00022801"/>
    </source>
</evidence>
<keyword evidence="5 11" id="KW-0235">DNA replication</keyword>
<dbReference type="Gene3D" id="1.10.150.870">
    <property type="match status" value="1"/>
</dbReference>
<dbReference type="GO" id="GO:0005737">
    <property type="term" value="C:cytoplasm"/>
    <property type="evidence" value="ECO:0007669"/>
    <property type="project" value="UniProtKB-SubCell"/>
</dbReference>
<evidence type="ECO:0000256" key="5">
    <source>
        <dbReference type="ARBA" id="ARBA00022705"/>
    </source>
</evidence>
<dbReference type="NCBIfam" id="TIGR00573">
    <property type="entry name" value="dnaq"/>
    <property type="match status" value="1"/>
</dbReference>
<comment type="catalytic activity">
    <reaction evidence="10 11">
        <text>DNA(n) + a 2'-deoxyribonucleoside 5'-triphosphate = DNA(n+1) + diphosphate</text>
        <dbReference type="Rhea" id="RHEA:22508"/>
        <dbReference type="Rhea" id="RHEA-COMP:17339"/>
        <dbReference type="Rhea" id="RHEA-COMP:17340"/>
        <dbReference type="ChEBI" id="CHEBI:33019"/>
        <dbReference type="ChEBI" id="CHEBI:61560"/>
        <dbReference type="ChEBI" id="CHEBI:173112"/>
        <dbReference type="EC" id="2.7.7.7"/>
    </reaction>
</comment>
<dbReference type="PANTHER" id="PTHR32294:SF5">
    <property type="entry name" value="DNA POLYMERASE III POLC-TYPE"/>
    <property type="match status" value="1"/>
</dbReference>
<evidence type="ECO:0000256" key="1">
    <source>
        <dbReference type="ARBA" id="ARBA00003452"/>
    </source>
</evidence>
<dbReference type="CDD" id="cd06127">
    <property type="entry name" value="DEDDh"/>
    <property type="match status" value="1"/>
</dbReference>
<dbReference type="GO" id="GO:0008408">
    <property type="term" value="F:3'-5' exonuclease activity"/>
    <property type="evidence" value="ECO:0007669"/>
    <property type="project" value="UniProtKB-UniRule"/>
</dbReference>
<dbReference type="InterPro" id="IPR029460">
    <property type="entry name" value="DNAPol_HHH"/>
</dbReference>
<dbReference type="SUPFAM" id="SSF53098">
    <property type="entry name" value="Ribonuclease H-like"/>
    <property type="match status" value="1"/>
</dbReference>
<reference evidence="14 15" key="1">
    <citation type="journal article" date="2013" name="Genome Announc.">
        <title>Genome Sequence of Mycoplasma parvum (Formerly Eperythrozoon parvum), a Diminutive Hemoplasma of the Pig.</title>
        <authorList>
            <person name="do Nascimento N.C."/>
            <person name="Dos Santos A.P."/>
            <person name="Chu Y."/>
            <person name="Guimaraes A.M."/>
            <person name="Pagliaro A."/>
            <person name="Messick J.B."/>
        </authorList>
    </citation>
    <scope>NUCLEOTIDE SEQUENCE [LARGE SCALE GENOMIC DNA]</scope>
    <source>
        <strain evidence="14 15">Indiana</strain>
    </source>
</reference>
<evidence type="ECO:0000256" key="2">
    <source>
        <dbReference type="ARBA" id="ARBA00022490"/>
    </source>
</evidence>
<dbReference type="Pfam" id="PF17657">
    <property type="entry name" value="DNA_pol3_finger"/>
    <property type="match status" value="1"/>
</dbReference>
<evidence type="ECO:0000256" key="9">
    <source>
        <dbReference type="ARBA" id="ARBA00022932"/>
    </source>
</evidence>
<organism evidence="14 15">
    <name type="scientific">Mycoplasma parvum str. Indiana</name>
    <dbReference type="NCBI Taxonomy" id="1403316"/>
    <lineage>
        <taxon>Bacteria</taxon>
        <taxon>Bacillati</taxon>
        <taxon>Mycoplasmatota</taxon>
        <taxon>Mollicutes</taxon>
        <taxon>Mycoplasmataceae</taxon>
        <taxon>Mycoplasma</taxon>
    </lineage>
</organism>
<dbReference type="NCBIfam" id="TIGR01405">
    <property type="entry name" value="polC_Gram_pos"/>
    <property type="match status" value="1"/>
</dbReference>
<keyword evidence="15" id="KW-1185">Reference proteome</keyword>
<dbReference type="STRING" id="1403316.PRV_01785"/>
<evidence type="ECO:0000313" key="15">
    <source>
        <dbReference type="Proteomes" id="UP000017119"/>
    </source>
</evidence>
<dbReference type="Gene3D" id="3.20.20.140">
    <property type="entry name" value="Metal-dependent hydrolases"/>
    <property type="match status" value="2"/>
</dbReference>
<evidence type="ECO:0000256" key="6">
    <source>
        <dbReference type="ARBA" id="ARBA00022722"/>
    </source>
</evidence>
<comment type="function">
    <text evidence="1 11">Required for replicative DNA synthesis. This DNA polymerase also exhibits 3' to 5' exonuclease activity.</text>
</comment>
<evidence type="ECO:0000259" key="12">
    <source>
        <dbReference type="SMART" id="SM00479"/>
    </source>
</evidence>
<feature type="domain" description="Exonuclease" evidence="12">
    <location>
        <begin position="379"/>
        <end position="551"/>
    </location>
</feature>
<sequence>MEEQFKSFFVNTLNLFTEEEFEALTKKAELNQTLSDQWLDIYIEYFEEPLFSELIKFFNFSSSVCFIHLKLNFLYDTSSLYRLITEWFKYFSFKADEKEEFSLKEKNIIFEFPQLIFKTENEKQEKYLSIHSNYLQEFLEYLFGYHQMWISVTKVDNIPITPILNPNSDEFSEVRFFHKREKGETNKGNYKLYFLEEIENYSYKKRKAFKVGFTDSKNHYFLILGRFIEEQEKLNILRMLKVGEWFEIEFKLDVEHLSKTKTLSNYDGWLLNCEEGIAPKEIQYIDLSSKKAFPLNVYTKYSSFDGLFTTEEWAKLSAESGYKVLALTDFNNVHSFPESEKSFKKYKLKPLYGAEFEVISDRLKILDNFEVWKAENEIIYSIFDIETTGLNPLFDEIIEIYILKYSFGTVIENYHSYIKCNTKLSKEIIELTHITEEQLNSLGRDKKEVLKEVSDFVAGTILMAHNGIEFDLPFLNSELRKSDLEILNNPILDTLKLCKALEDEKKSKSYSLSAISKKMSLNIIEQKLHSSEYDTKCLAKLWRIWEKQLSELFLDPYTYEGLSNLNTFFDRKKLLRNYFGNNVIIFAKNQKGLENLYELVSVAHTENFVDRPRLYWEAIESRREELIILSSPTSSSIINAILNNNFELFKEEGIKFDYLSLPPPSNFWHEINRGFFTLEKIEILLKTFYEWANNCKFKVIANYCLKYQDYREIEQYKVLVHAKNIGGKRHYLFSSKHSNDVLPDYSWRTTERFISEYAFLPLSEEEKEGLFFSNREELADRVDEGIIINKTTLSLPKIEGALENIKSYIAKKIEEKYGKKTNSFLQTTLDKELKGLVDNGYESVYWCAHLLVKKSKKEGYLVGSRGSVGSSFLAHILEISEVNPLPPHYFCSQCSFFKLCANFIESGFDLEPRVCPECSTDLLTDGQNIPFETFLGLERKKVPDIDLNFSGQYQQKAHTFLRELFGKDHTFRAGTISAVAEKTSFALSRNYLQDNQITFNKGYLHWLAYKLIDIKRTTGQHPGGIIVIPKGDSIHKYTPVNFPANDIESEWLTTHFDKDTFKDSLFKFDILGQDDPTILALLSRFTGVNLERISYRDKKILKMFSDISVLDIPQEKLDILGEIVGTIGLPEFGTEKTREIVKACRNRINNFSDLIRISGISHGKNVWKNNIEKLISNKNLSLSEVITCRDDIMNYLLKKKISIQDAFRVTESVRKGYGIPKEDLPLLRSVGVPEWYIECANKITYIFPKAHATAYVLMCWKIAFFKLYYPVEFYAAYLTITNRHFDIETIITNDLLYIKKKFQEGKLLIKGKKSGENIEKTKYLVIIYEVVMEMLSRGITFKMVDLNESYASIFKPDAKNRTILLPFSSISRLGNITANQIEAERKRGGIFKNREDLEQRVKLNSPILKLFEQLKIIEEKIKV</sequence>
<dbReference type="InterPro" id="IPR036397">
    <property type="entry name" value="RNaseH_sf"/>
</dbReference>
<name>U5NFZ4_9MOLU</name>
<dbReference type="SMART" id="SM00481">
    <property type="entry name" value="POLIIIAc"/>
    <property type="match status" value="1"/>
</dbReference>
<dbReference type="InterPro" id="IPR012337">
    <property type="entry name" value="RNaseH-like_sf"/>
</dbReference>
<dbReference type="InterPro" id="IPR006054">
    <property type="entry name" value="DnaQ"/>
</dbReference>
<dbReference type="Gene3D" id="3.30.420.10">
    <property type="entry name" value="Ribonuclease H-like superfamily/Ribonuclease H"/>
    <property type="match status" value="1"/>
</dbReference>
<dbReference type="Proteomes" id="UP000017119">
    <property type="component" value="Chromosome"/>
</dbReference>
<keyword evidence="2 11" id="KW-0963">Cytoplasm</keyword>
<dbReference type="InterPro" id="IPR013520">
    <property type="entry name" value="Ribonucl_H"/>
</dbReference>
<keyword evidence="9 11" id="KW-0239">DNA-directed DNA polymerase</keyword>